<accession>A0A108UC21</accession>
<dbReference type="EMBL" id="JAJA02000001">
    <property type="protein sequence ID" value="KWS06433.1"/>
    <property type="molecule type" value="Genomic_DNA"/>
</dbReference>
<dbReference type="AlphaFoldDB" id="A0A108UC21"/>
<comment type="caution">
    <text evidence="1">The sequence shown here is derived from an EMBL/GenBank/DDBJ whole genome shotgun (WGS) entry which is preliminary data.</text>
</comment>
<sequence length="151" mass="16802">MFASRAITFSALALILAVFVAAPVFVLQASPYMQPGQNWSMGLLAGGDLRLLDSGRYVHRSWCDICPNQMIVQGTWRRSGDWLLLQPASAERAERKLRVATIKGCPMLIPLQNGEWPKWISHGTVYSRAGDRCAIELDMAGRTGELLRDLQ</sequence>
<proteinExistence type="predicted"/>
<name>A0A108UC21_9GAMM</name>
<dbReference type="RefSeq" id="WP_153019180.1">
    <property type="nucleotide sequence ID" value="NZ_JAJA02000001.1"/>
</dbReference>
<gene>
    <name evidence="1" type="ORF">AZ78_3989</name>
</gene>
<dbReference type="Proteomes" id="UP000023435">
    <property type="component" value="Unassembled WGS sequence"/>
</dbReference>
<evidence type="ECO:0000313" key="1">
    <source>
        <dbReference type="EMBL" id="KWS06433.1"/>
    </source>
</evidence>
<reference evidence="1 2" key="1">
    <citation type="journal article" date="2014" name="Genome Announc.">
        <title>Draft Genome Sequence of Lysobacter capsici AZ78, a Bacterium Antagonistic to Plant-Pathogenic Oomycetes.</title>
        <authorList>
            <person name="Puopolo G."/>
            <person name="Sonego P."/>
            <person name="Engelen K."/>
            <person name="Pertot I."/>
        </authorList>
    </citation>
    <scope>NUCLEOTIDE SEQUENCE [LARGE SCALE GENOMIC DNA]</scope>
    <source>
        <strain evidence="1 2">AZ78</strain>
    </source>
</reference>
<keyword evidence="2" id="KW-1185">Reference proteome</keyword>
<evidence type="ECO:0000313" key="2">
    <source>
        <dbReference type="Proteomes" id="UP000023435"/>
    </source>
</evidence>
<protein>
    <submittedName>
        <fullName evidence="1">Uncharacterized protein</fullName>
    </submittedName>
</protein>
<organism evidence="1 2">
    <name type="scientific">Lysobacter capsici AZ78</name>
    <dbReference type="NCBI Taxonomy" id="1444315"/>
    <lineage>
        <taxon>Bacteria</taxon>
        <taxon>Pseudomonadati</taxon>
        <taxon>Pseudomonadota</taxon>
        <taxon>Gammaproteobacteria</taxon>
        <taxon>Lysobacterales</taxon>
        <taxon>Lysobacteraceae</taxon>
        <taxon>Lysobacter</taxon>
    </lineage>
</organism>
<dbReference type="OrthoDB" id="6024354at2"/>